<evidence type="ECO:0000256" key="1">
    <source>
        <dbReference type="ARBA" id="ARBA00004162"/>
    </source>
</evidence>
<evidence type="ECO:0000313" key="9">
    <source>
        <dbReference type="EMBL" id="MBW8727796.1"/>
    </source>
</evidence>
<feature type="transmembrane region" description="Helical" evidence="8">
    <location>
        <begin position="33"/>
        <end position="54"/>
    </location>
</feature>
<dbReference type="GO" id="GO:0005886">
    <property type="term" value="C:plasma membrane"/>
    <property type="evidence" value="ECO:0007669"/>
    <property type="project" value="UniProtKB-SubCell"/>
</dbReference>
<dbReference type="Proteomes" id="UP000700706">
    <property type="component" value="Unassembled WGS sequence"/>
</dbReference>
<organism evidence="9 10">
    <name type="scientific">Inquilinus limosus</name>
    <dbReference type="NCBI Taxonomy" id="171674"/>
    <lineage>
        <taxon>Bacteria</taxon>
        <taxon>Pseudomonadati</taxon>
        <taxon>Pseudomonadota</taxon>
        <taxon>Alphaproteobacteria</taxon>
        <taxon>Rhodospirillales</taxon>
        <taxon>Rhodospirillaceae</taxon>
        <taxon>Inquilinus</taxon>
    </lineage>
</organism>
<dbReference type="EMBL" id="JAEKLZ010000305">
    <property type="protein sequence ID" value="MBW8727796.1"/>
    <property type="molecule type" value="Genomic_DNA"/>
</dbReference>
<comment type="caution">
    <text evidence="9">The sequence shown here is derived from an EMBL/GenBank/DDBJ whole genome shotgun (WGS) entry which is preliminary data.</text>
</comment>
<protein>
    <submittedName>
        <fullName evidence="9">Biopolymer transporter ExbD</fullName>
    </submittedName>
</protein>
<comment type="subcellular location">
    <subcellularLocation>
        <location evidence="1">Cell membrane</location>
        <topology evidence="1">Single-pass membrane protein</topology>
    </subcellularLocation>
    <subcellularLocation>
        <location evidence="7">Cell membrane</location>
        <topology evidence="7">Single-pass type II membrane protein</topology>
    </subcellularLocation>
</comment>
<dbReference type="Pfam" id="PF02472">
    <property type="entry name" value="ExbD"/>
    <property type="match status" value="1"/>
</dbReference>
<dbReference type="InterPro" id="IPR003400">
    <property type="entry name" value="ExbD"/>
</dbReference>
<proteinExistence type="inferred from homology"/>
<gene>
    <name evidence="9" type="ORF">JF625_21945</name>
</gene>
<keyword evidence="5 8" id="KW-1133">Transmembrane helix</keyword>
<evidence type="ECO:0000256" key="5">
    <source>
        <dbReference type="ARBA" id="ARBA00022989"/>
    </source>
</evidence>
<dbReference type="GO" id="GO:0015031">
    <property type="term" value="P:protein transport"/>
    <property type="evidence" value="ECO:0007669"/>
    <property type="project" value="UniProtKB-KW"/>
</dbReference>
<dbReference type="PANTHER" id="PTHR30558:SF7">
    <property type="entry name" value="TOL-PAL SYSTEM PROTEIN TOLR"/>
    <property type="match status" value="1"/>
</dbReference>
<reference evidence="9" key="1">
    <citation type="submission" date="2020-06" db="EMBL/GenBank/DDBJ databases">
        <title>Stable isotope informed genome-resolved metagenomics uncovers potential trophic interactions in rhizosphere soil.</title>
        <authorList>
            <person name="Starr E.P."/>
            <person name="Shi S."/>
            <person name="Blazewicz S.J."/>
            <person name="Koch B.J."/>
            <person name="Probst A.J."/>
            <person name="Hungate B.A."/>
            <person name="Pett-Ridge J."/>
            <person name="Firestone M.K."/>
            <person name="Banfield J.F."/>
        </authorList>
    </citation>
    <scope>NUCLEOTIDE SEQUENCE</scope>
    <source>
        <strain evidence="9">YM_69_17</strain>
    </source>
</reference>
<evidence type="ECO:0000313" key="10">
    <source>
        <dbReference type="Proteomes" id="UP000700706"/>
    </source>
</evidence>
<dbReference type="PANTHER" id="PTHR30558">
    <property type="entry name" value="EXBD MEMBRANE COMPONENT OF PMF-DRIVEN MACROMOLECULE IMPORT SYSTEM"/>
    <property type="match status" value="1"/>
</dbReference>
<keyword evidence="7" id="KW-0813">Transport</keyword>
<keyword evidence="4 7" id="KW-0812">Transmembrane</keyword>
<evidence type="ECO:0000256" key="8">
    <source>
        <dbReference type="SAM" id="Phobius"/>
    </source>
</evidence>
<dbReference type="Gene3D" id="3.30.420.270">
    <property type="match status" value="1"/>
</dbReference>
<comment type="similarity">
    <text evidence="2 7">Belongs to the ExbD/TolR family.</text>
</comment>
<keyword evidence="6 8" id="KW-0472">Membrane</keyword>
<evidence type="ECO:0000256" key="3">
    <source>
        <dbReference type="ARBA" id="ARBA00022475"/>
    </source>
</evidence>
<sequence length="177" mass="18514">MGVSLSHATGRNRGGRRMFRPNAEINVTPFVDVMLVLLIVFMVTAPLLTVGVPVDLPQTRAQNIPTKEQPLQVTIDAQGQIYVQKKPVATEDLVPMLTAIAKAQAQGGAAGSGGGPNETRIFVFGDQALAYGRIMQVMGAITAAGFTRVALISETPKGQAAVTTVPAAAPTAPAPRR</sequence>
<evidence type="ECO:0000256" key="2">
    <source>
        <dbReference type="ARBA" id="ARBA00005811"/>
    </source>
</evidence>
<evidence type="ECO:0000256" key="6">
    <source>
        <dbReference type="ARBA" id="ARBA00023136"/>
    </source>
</evidence>
<keyword evidence="3" id="KW-1003">Cell membrane</keyword>
<keyword evidence="7" id="KW-0653">Protein transport</keyword>
<dbReference type="AlphaFoldDB" id="A0A952FNX6"/>
<evidence type="ECO:0000256" key="7">
    <source>
        <dbReference type="RuleBase" id="RU003879"/>
    </source>
</evidence>
<evidence type="ECO:0000256" key="4">
    <source>
        <dbReference type="ARBA" id="ARBA00022692"/>
    </source>
</evidence>
<dbReference type="GO" id="GO:0022857">
    <property type="term" value="F:transmembrane transporter activity"/>
    <property type="evidence" value="ECO:0007669"/>
    <property type="project" value="InterPro"/>
</dbReference>
<accession>A0A952FNX6</accession>
<name>A0A952FNX6_9PROT</name>